<evidence type="ECO:0000256" key="1">
    <source>
        <dbReference type="SAM" id="SignalP"/>
    </source>
</evidence>
<dbReference type="Pfam" id="PF13715">
    <property type="entry name" value="CarbopepD_reg_2"/>
    <property type="match status" value="1"/>
</dbReference>
<dbReference type="Gene3D" id="2.170.130.10">
    <property type="entry name" value="TonB-dependent receptor, plug domain"/>
    <property type="match status" value="1"/>
</dbReference>
<evidence type="ECO:0000313" key="3">
    <source>
        <dbReference type="Proteomes" id="UP000279089"/>
    </source>
</evidence>
<keyword evidence="3" id="KW-1185">Reference proteome</keyword>
<dbReference type="EMBL" id="RMBX01000007">
    <property type="protein sequence ID" value="RPD40543.1"/>
    <property type="molecule type" value="Genomic_DNA"/>
</dbReference>
<dbReference type="InterPro" id="IPR037066">
    <property type="entry name" value="Plug_dom_sf"/>
</dbReference>
<dbReference type="InterPro" id="IPR008969">
    <property type="entry name" value="CarboxyPept-like_regulatory"/>
</dbReference>
<comment type="caution">
    <text evidence="2">The sequence shown here is derived from an EMBL/GenBank/DDBJ whole genome shotgun (WGS) entry which is preliminary data.</text>
</comment>
<gene>
    <name evidence="2" type="ORF">EG028_14665</name>
</gene>
<feature type="signal peptide" evidence="1">
    <location>
        <begin position="1"/>
        <end position="27"/>
    </location>
</feature>
<feature type="chain" id="PRO_5017969227" description="SusC/RagA family TonB-linked outer membrane protein" evidence="1">
    <location>
        <begin position="28"/>
        <end position="175"/>
    </location>
</feature>
<keyword evidence="1" id="KW-0732">Signal</keyword>
<evidence type="ECO:0000313" key="2">
    <source>
        <dbReference type="EMBL" id="RPD40543.1"/>
    </source>
</evidence>
<dbReference type="AlphaFoldDB" id="A0A3N4MYP8"/>
<proteinExistence type="predicted"/>
<dbReference type="OrthoDB" id="1096764at2"/>
<name>A0A3N4MYP8_9BACT</name>
<organism evidence="2 3">
    <name type="scientific">Chitinophaga barathri</name>
    <dbReference type="NCBI Taxonomy" id="1647451"/>
    <lineage>
        <taxon>Bacteria</taxon>
        <taxon>Pseudomonadati</taxon>
        <taxon>Bacteroidota</taxon>
        <taxon>Chitinophagia</taxon>
        <taxon>Chitinophagales</taxon>
        <taxon>Chitinophagaceae</taxon>
        <taxon>Chitinophaga</taxon>
    </lineage>
</organism>
<dbReference type="RefSeq" id="WP_120517140.1">
    <property type="nucleotide sequence ID" value="NZ_QXZY01000008.1"/>
</dbReference>
<dbReference type="SUPFAM" id="SSF49464">
    <property type="entry name" value="Carboxypeptidase regulatory domain-like"/>
    <property type="match status" value="1"/>
</dbReference>
<reference evidence="3" key="1">
    <citation type="submission" date="2018-11" db="EMBL/GenBank/DDBJ databases">
        <title>Chitinophaga lutea sp.nov., isolate from arsenic contaminated soil.</title>
        <authorList>
            <person name="Zong Y."/>
        </authorList>
    </citation>
    <scope>NUCLEOTIDE SEQUENCE [LARGE SCALE GENOMIC DNA]</scope>
    <source>
        <strain evidence="3">YLT18</strain>
    </source>
</reference>
<evidence type="ECO:0008006" key="4">
    <source>
        <dbReference type="Google" id="ProtNLM"/>
    </source>
</evidence>
<dbReference type="Proteomes" id="UP000279089">
    <property type="component" value="Unassembled WGS sequence"/>
</dbReference>
<sequence>MQHILQPLHRAVILMLAATFLCTAAWAQSQLSGRVLSEDQQPLPGVTVKVKGSNTGAVTDVNGLFTLKAASNAVLQFTFLGFAPLEEPVNNRSTINVVLLTDKKALNEVVVTALGIKKEKKALGFAVQEVKGSDLVKAREPNAINSLSGKVSGLLIASSPNLFGNPDIRQPAEAG</sequence>
<accession>A0A3N4MYP8</accession>
<protein>
    <recommendedName>
        <fullName evidence="4">SusC/RagA family TonB-linked outer membrane protein</fullName>
    </recommendedName>
</protein>
<dbReference type="Gene3D" id="2.60.40.1120">
    <property type="entry name" value="Carboxypeptidase-like, regulatory domain"/>
    <property type="match status" value="1"/>
</dbReference>